<evidence type="ECO:0000256" key="4">
    <source>
        <dbReference type="ARBA" id="ARBA00022692"/>
    </source>
</evidence>
<dbReference type="InterPro" id="IPR020966">
    <property type="entry name" value="ALMT"/>
</dbReference>
<feature type="transmembrane region" description="Helical" evidence="10">
    <location>
        <begin position="214"/>
        <end position="235"/>
    </location>
</feature>
<gene>
    <name evidence="11" type="ORF">ZIOFF_032424</name>
</gene>
<dbReference type="GO" id="GO:0034220">
    <property type="term" value="P:monoatomic ion transmembrane transport"/>
    <property type="evidence" value="ECO:0007669"/>
    <property type="project" value="UniProtKB-KW"/>
</dbReference>
<dbReference type="AlphaFoldDB" id="A0A8J5L5N1"/>
<comment type="similarity">
    <text evidence="2">Belongs to the aromatic acid exporter (TC 2.A.85) family.</text>
</comment>
<feature type="transmembrane region" description="Helical" evidence="10">
    <location>
        <begin position="39"/>
        <end position="59"/>
    </location>
</feature>
<organism evidence="11 12">
    <name type="scientific">Zingiber officinale</name>
    <name type="common">Ginger</name>
    <name type="synonym">Amomum zingiber</name>
    <dbReference type="NCBI Taxonomy" id="94328"/>
    <lineage>
        <taxon>Eukaryota</taxon>
        <taxon>Viridiplantae</taxon>
        <taxon>Streptophyta</taxon>
        <taxon>Embryophyta</taxon>
        <taxon>Tracheophyta</taxon>
        <taxon>Spermatophyta</taxon>
        <taxon>Magnoliopsida</taxon>
        <taxon>Liliopsida</taxon>
        <taxon>Zingiberales</taxon>
        <taxon>Zingiberaceae</taxon>
        <taxon>Zingiber</taxon>
    </lineage>
</organism>
<evidence type="ECO:0000256" key="3">
    <source>
        <dbReference type="ARBA" id="ARBA00022448"/>
    </source>
</evidence>
<feature type="transmembrane region" description="Helical" evidence="10">
    <location>
        <begin position="101"/>
        <end position="121"/>
    </location>
</feature>
<name>A0A8J5L5N1_ZINOF</name>
<keyword evidence="5 10" id="KW-1133">Transmembrane helix</keyword>
<sequence>MAMATSAKEVQDGLEWRVRVPQGSLAVVVESQPVWVDRAWAWLTGIVLAVVSKAVGFGRKAWSVGSDDPRRVVHGVKVGTGLTLVSLFYYTRPLYDGVGGWAMWAVMTVVVVFEYTVGGCLCKGFNRAIATSTAGFLAVGIHWAASKAGEKAEPVILSASVFILASAATFSRFIPAIKARFDYGITIFILTFSLVAVSGYRVDQLLFLAQERVYTISIGVGICLIVCVLVCPVWAGQELHLLVSGNLVKLADSLQGLVEECFMEDEAEEGKELPTAKSRGYKCVLNSKATEDSQANLAKWEPGHGRFRFRHPWSQYLKVAAAMRYCAYCMEAFNGSISSEIKAPEDMKSHLRGACIKLSLDSSNVLKELSSSIMSMKESRSIQCLVVEMKNGVQELQVALRSLPTDHVKKHRATLSLMEAMPLVTAASLLIEVSERVESVIEAVGVLARLASFEPSLDRKKASSYSSVVPQDESVRPQPQEV</sequence>
<comment type="caution">
    <text evidence="11">The sequence shown here is derived from an EMBL/GenBank/DDBJ whole genome shotgun (WGS) entry which is preliminary data.</text>
</comment>
<evidence type="ECO:0000256" key="6">
    <source>
        <dbReference type="ARBA" id="ARBA00023065"/>
    </source>
</evidence>
<dbReference type="GO" id="GO:0016020">
    <property type="term" value="C:membrane"/>
    <property type="evidence" value="ECO:0007669"/>
    <property type="project" value="UniProtKB-SubCell"/>
</dbReference>
<comment type="subcellular location">
    <subcellularLocation>
        <location evidence="1">Membrane</location>
        <topology evidence="1">Multi-pass membrane protein</topology>
    </subcellularLocation>
</comment>
<reference evidence="11 12" key="1">
    <citation type="submission" date="2020-08" db="EMBL/GenBank/DDBJ databases">
        <title>Plant Genome Project.</title>
        <authorList>
            <person name="Zhang R.-G."/>
        </authorList>
    </citation>
    <scope>NUCLEOTIDE SEQUENCE [LARGE SCALE GENOMIC DNA]</scope>
    <source>
        <tissue evidence="11">Rhizome</tissue>
    </source>
</reference>
<feature type="transmembrane region" description="Helical" evidence="10">
    <location>
        <begin position="156"/>
        <end position="174"/>
    </location>
</feature>
<dbReference type="EMBL" id="JACMSC010000009">
    <property type="protein sequence ID" value="KAG6507083.1"/>
    <property type="molecule type" value="Genomic_DNA"/>
</dbReference>
<keyword evidence="12" id="KW-1185">Reference proteome</keyword>
<evidence type="ECO:0000256" key="2">
    <source>
        <dbReference type="ARBA" id="ARBA00007079"/>
    </source>
</evidence>
<evidence type="ECO:0008006" key="13">
    <source>
        <dbReference type="Google" id="ProtNLM"/>
    </source>
</evidence>
<evidence type="ECO:0000256" key="8">
    <source>
        <dbReference type="ARBA" id="ARBA00023303"/>
    </source>
</evidence>
<dbReference type="OrthoDB" id="68611at2759"/>
<keyword evidence="3" id="KW-0813">Transport</keyword>
<dbReference type="PANTHER" id="PTHR31086">
    <property type="entry name" value="ALUMINUM-ACTIVATED MALATE TRANSPORTER 10"/>
    <property type="match status" value="1"/>
</dbReference>
<dbReference type="Proteomes" id="UP000734854">
    <property type="component" value="Unassembled WGS sequence"/>
</dbReference>
<evidence type="ECO:0000256" key="5">
    <source>
        <dbReference type="ARBA" id="ARBA00022989"/>
    </source>
</evidence>
<dbReference type="GO" id="GO:0015743">
    <property type="term" value="P:malate transport"/>
    <property type="evidence" value="ECO:0007669"/>
    <property type="project" value="InterPro"/>
</dbReference>
<protein>
    <recommendedName>
        <fullName evidence="13">Aluminum-activated malate transporter 10</fullName>
    </recommendedName>
</protein>
<evidence type="ECO:0000256" key="10">
    <source>
        <dbReference type="SAM" id="Phobius"/>
    </source>
</evidence>
<proteinExistence type="inferred from homology"/>
<feature type="transmembrane region" description="Helical" evidence="10">
    <location>
        <begin position="181"/>
        <end position="202"/>
    </location>
</feature>
<accession>A0A8J5L5N1</accession>
<evidence type="ECO:0000313" key="11">
    <source>
        <dbReference type="EMBL" id="KAG6507083.1"/>
    </source>
</evidence>
<feature type="transmembrane region" description="Helical" evidence="10">
    <location>
        <begin position="71"/>
        <end position="89"/>
    </location>
</feature>
<evidence type="ECO:0000256" key="9">
    <source>
        <dbReference type="SAM" id="MobiDB-lite"/>
    </source>
</evidence>
<evidence type="ECO:0000256" key="1">
    <source>
        <dbReference type="ARBA" id="ARBA00004141"/>
    </source>
</evidence>
<keyword evidence="6" id="KW-0406">Ion transport</keyword>
<dbReference type="Pfam" id="PF11744">
    <property type="entry name" value="ALMT"/>
    <property type="match status" value="1"/>
</dbReference>
<evidence type="ECO:0000256" key="7">
    <source>
        <dbReference type="ARBA" id="ARBA00023136"/>
    </source>
</evidence>
<keyword evidence="8" id="KW-0407">Ion channel</keyword>
<keyword evidence="7 10" id="KW-0472">Membrane</keyword>
<evidence type="ECO:0000313" key="12">
    <source>
        <dbReference type="Proteomes" id="UP000734854"/>
    </source>
</evidence>
<keyword evidence="4 10" id="KW-0812">Transmembrane</keyword>
<feature type="region of interest" description="Disordered" evidence="9">
    <location>
        <begin position="457"/>
        <end position="482"/>
    </location>
</feature>